<name>A0AAD7J394_9AGAR</name>
<dbReference type="AlphaFoldDB" id="A0AAD7J394"/>
<evidence type="ECO:0000313" key="1">
    <source>
        <dbReference type="EMBL" id="KAJ7753553.1"/>
    </source>
</evidence>
<sequence>MCRTCFLKRDSHQMVIKPAYPCREAAVKVRVCRTAASGISSLMAGNLGQNFAVPAIQLFRGMMDGIFEFRPTQQIPKPSYAMDSPQRPCRCSLLQNDRAAHPFKAGSTPPTHTKANRGTNEAVPVIASRHMSSPRPPPPTSTINRCVRCPPRLTALPSTRRPRIGSLIEASPAPYGCWSLPLGVTILGLAVSPAFPPVQFKTSTGNSRLCPGSTRQILASPGSLSHLPPVTGNL</sequence>
<dbReference type="Proteomes" id="UP001215598">
    <property type="component" value="Unassembled WGS sequence"/>
</dbReference>
<proteinExistence type="predicted"/>
<protein>
    <submittedName>
        <fullName evidence="1">Uncharacterized protein</fullName>
    </submittedName>
</protein>
<comment type="caution">
    <text evidence="1">The sequence shown here is derived from an EMBL/GenBank/DDBJ whole genome shotgun (WGS) entry which is preliminary data.</text>
</comment>
<organism evidence="1 2">
    <name type="scientific">Mycena metata</name>
    <dbReference type="NCBI Taxonomy" id="1033252"/>
    <lineage>
        <taxon>Eukaryota</taxon>
        <taxon>Fungi</taxon>
        <taxon>Dikarya</taxon>
        <taxon>Basidiomycota</taxon>
        <taxon>Agaricomycotina</taxon>
        <taxon>Agaricomycetes</taxon>
        <taxon>Agaricomycetidae</taxon>
        <taxon>Agaricales</taxon>
        <taxon>Marasmiineae</taxon>
        <taxon>Mycenaceae</taxon>
        <taxon>Mycena</taxon>
    </lineage>
</organism>
<reference evidence="1" key="1">
    <citation type="submission" date="2023-03" db="EMBL/GenBank/DDBJ databases">
        <title>Massive genome expansion in bonnet fungi (Mycena s.s.) driven by repeated elements and novel gene families across ecological guilds.</title>
        <authorList>
            <consortium name="Lawrence Berkeley National Laboratory"/>
            <person name="Harder C.B."/>
            <person name="Miyauchi S."/>
            <person name="Viragh M."/>
            <person name="Kuo A."/>
            <person name="Thoen E."/>
            <person name="Andreopoulos B."/>
            <person name="Lu D."/>
            <person name="Skrede I."/>
            <person name="Drula E."/>
            <person name="Henrissat B."/>
            <person name="Morin E."/>
            <person name="Kohler A."/>
            <person name="Barry K."/>
            <person name="LaButti K."/>
            <person name="Morin E."/>
            <person name="Salamov A."/>
            <person name="Lipzen A."/>
            <person name="Mereny Z."/>
            <person name="Hegedus B."/>
            <person name="Baldrian P."/>
            <person name="Stursova M."/>
            <person name="Weitz H."/>
            <person name="Taylor A."/>
            <person name="Grigoriev I.V."/>
            <person name="Nagy L.G."/>
            <person name="Martin F."/>
            <person name="Kauserud H."/>
        </authorList>
    </citation>
    <scope>NUCLEOTIDE SEQUENCE</scope>
    <source>
        <strain evidence="1">CBHHK182m</strain>
    </source>
</reference>
<evidence type="ECO:0000313" key="2">
    <source>
        <dbReference type="Proteomes" id="UP001215598"/>
    </source>
</evidence>
<accession>A0AAD7J394</accession>
<keyword evidence="2" id="KW-1185">Reference proteome</keyword>
<dbReference type="EMBL" id="JARKIB010000055">
    <property type="protein sequence ID" value="KAJ7753553.1"/>
    <property type="molecule type" value="Genomic_DNA"/>
</dbReference>
<gene>
    <name evidence="1" type="ORF">B0H16DRAFT_1834758</name>
</gene>